<dbReference type="Pfam" id="PF16489">
    <property type="entry name" value="GAIN"/>
    <property type="match status" value="1"/>
</dbReference>
<evidence type="ECO:0000256" key="2">
    <source>
        <dbReference type="ARBA" id="ARBA00022473"/>
    </source>
</evidence>
<keyword evidence="6 14" id="KW-1133">Transmembrane helix</keyword>
<comment type="caution">
    <text evidence="12">Lacks conserved residue(s) required for the propagation of feature annotation.</text>
</comment>
<feature type="transmembrane region" description="Helical" evidence="14">
    <location>
        <begin position="537"/>
        <end position="560"/>
    </location>
</feature>
<dbReference type="InterPro" id="IPR002049">
    <property type="entry name" value="LE_dom"/>
</dbReference>
<keyword evidence="4 14" id="KW-0812">Transmembrane</keyword>
<dbReference type="InterPro" id="IPR046338">
    <property type="entry name" value="GAIN_dom_sf"/>
</dbReference>
<gene>
    <name evidence="19" type="ORF">ATANTOWER_000020</name>
</gene>
<feature type="transmembrane region" description="Helical" evidence="14">
    <location>
        <begin position="596"/>
        <end position="620"/>
    </location>
</feature>
<feature type="region of interest" description="Disordered" evidence="13">
    <location>
        <begin position="1213"/>
        <end position="1285"/>
    </location>
</feature>
<evidence type="ECO:0000313" key="20">
    <source>
        <dbReference type="Proteomes" id="UP001345963"/>
    </source>
</evidence>
<feature type="compositionally biased region" description="Basic and acidic residues" evidence="13">
    <location>
        <begin position="1129"/>
        <end position="1148"/>
    </location>
</feature>
<proteinExistence type="predicted"/>
<evidence type="ECO:0000256" key="7">
    <source>
        <dbReference type="ARBA" id="ARBA00023040"/>
    </source>
</evidence>
<keyword evidence="5" id="KW-0732">Signal</keyword>
<evidence type="ECO:0000256" key="12">
    <source>
        <dbReference type="PROSITE-ProRule" id="PRU00460"/>
    </source>
</evidence>
<dbReference type="EMBL" id="JAHUTI010088522">
    <property type="protein sequence ID" value="MED6259862.1"/>
    <property type="molecule type" value="Genomic_DNA"/>
</dbReference>
<feature type="compositionally biased region" description="Basic and acidic residues" evidence="13">
    <location>
        <begin position="1081"/>
        <end position="1095"/>
    </location>
</feature>
<dbReference type="PROSITE" id="PS50221">
    <property type="entry name" value="GAIN_B"/>
    <property type="match status" value="1"/>
</dbReference>
<feature type="region of interest" description="Disordered" evidence="13">
    <location>
        <begin position="1301"/>
        <end position="1348"/>
    </location>
</feature>
<dbReference type="PANTHER" id="PTHR12011">
    <property type="entry name" value="ADHESION G-PROTEIN COUPLED RECEPTOR"/>
    <property type="match status" value="1"/>
</dbReference>
<feature type="compositionally biased region" description="Low complexity" evidence="13">
    <location>
        <begin position="369"/>
        <end position="383"/>
    </location>
</feature>
<dbReference type="Pfam" id="PF02793">
    <property type="entry name" value="HRM"/>
    <property type="match status" value="1"/>
</dbReference>
<evidence type="ECO:0000256" key="10">
    <source>
        <dbReference type="ARBA" id="ARBA00023170"/>
    </source>
</evidence>
<evidence type="ECO:0000256" key="9">
    <source>
        <dbReference type="ARBA" id="ARBA00023157"/>
    </source>
</evidence>
<feature type="domain" description="Laminin EGF-like" evidence="15">
    <location>
        <begin position="55"/>
        <end position="102"/>
    </location>
</feature>
<feature type="transmembrane region" description="Helical" evidence="14">
    <location>
        <begin position="723"/>
        <end position="744"/>
    </location>
</feature>
<dbReference type="PROSITE" id="PS50227">
    <property type="entry name" value="G_PROTEIN_RECEP_F2_3"/>
    <property type="match status" value="1"/>
</dbReference>
<feature type="compositionally biased region" description="Acidic residues" evidence="13">
    <location>
        <begin position="867"/>
        <end position="877"/>
    </location>
</feature>
<dbReference type="SMART" id="SM00008">
    <property type="entry name" value="HormR"/>
    <property type="match status" value="1"/>
</dbReference>
<dbReference type="SUPFAM" id="SSF81321">
    <property type="entry name" value="Family A G protein-coupled receptor-like"/>
    <property type="match status" value="1"/>
</dbReference>
<dbReference type="Pfam" id="PF00002">
    <property type="entry name" value="7tm_2"/>
    <property type="match status" value="1"/>
</dbReference>
<dbReference type="SMART" id="SM00303">
    <property type="entry name" value="GPS"/>
    <property type="match status" value="1"/>
</dbReference>
<evidence type="ECO:0000313" key="19">
    <source>
        <dbReference type="EMBL" id="MED6259862.1"/>
    </source>
</evidence>
<evidence type="ECO:0000259" key="16">
    <source>
        <dbReference type="PROSITE" id="PS50221"/>
    </source>
</evidence>
<feature type="compositionally biased region" description="Basic and acidic residues" evidence="13">
    <location>
        <begin position="1339"/>
        <end position="1348"/>
    </location>
</feature>
<dbReference type="InterPro" id="IPR001879">
    <property type="entry name" value="GPCR_2_extracellular_dom"/>
</dbReference>
<feature type="non-terminal residue" evidence="19">
    <location>
        <position position="1"/>
    </location>
</feature>
<dbReference type="SUPFAM" id="SSF57196">
    <property type="entry name" value="EGF/Laminin"/>
    <property type="match status" value="1"/>
</dbReference>
<feature type="transmembrane region" description="Helical" evidence="14">
    <location>
        <begin position="572"/>
        <end position="590"/>
    </location>
</feature>
<dbReference type="PROSITE" id="PS01248">
    <property type="entry name" value="EGF_LAM_1"/>
    <property type="match status" value="1"/>
</dbReference>
<evidence type="ECO:0000256" key="14">
    <source>
        <dbReference type="SAM" id="Phobius"/>
    </source>
</evidence>
<dbReference type="SUPFAM" id="SSF57184">
    <property type="entry name" value="Growth factor receptor domain"/>
    <property type="match status" value="1"/>
</dbReference>
<dbReference type="InterPro" id="IPR057244">
    <property type="entry name" value="GAIN_B"/>
</dbReference>
<feature type="compositionally biased region" description="Basic and acidic residues" evidence="13">
    <location>
        <begin position="1055"/>
        <end position="1073"/>
    </location>
</feature>
<evidence type="ECO:0000259" key="17">
    <source>
        <dbReference type="PROSITE" id="PS50227"/>
    </source>
</evidence>
<feature type="transmembrane region" description="Helical" evidence="14">
    <location>
        <begin position="641"/>
        <end position="661"/>
    </location>
</feature>
<evidence type="ECO:0000256" key="4">
    <source>
        <dbReference type="ARBA" id="ARBA00022692"/>
    </source>
</evidence>
<dbReference type="InterPro" id="IPR000203">
    <property type="entry name" value="GPS"/>
</dbReference>
<dbReference type="PROSITE" id="PS50027">
    <property type="entry name" value="EGF_LAM_2"/>
    <property type="match status" value="1"/>
</dbReference>
<name>A0ABU7CA60_9TELE</name>
<feature type="disulfide bond" evidence="12">
    <location>
        <begin position="76"/>
        <end position="85"/>
    </location>
</feature>
<evidence type="ECO:0000259" key="18">
    <source>
        <dbReference type="PROSITE" id="PS50261"/>
    </source>
</evidence>
<keyword evidence="2" id="KW-0217">Developmental protein</keyword>
<reference evidence="19 20" key="1">
    <citation type="submission" date="2021-07" db="EMBL/GenBank/DDBJ databases">
        <authorList>
            <person name="Palmer J.M."/>
        </authorList>
    </citation>
    <scope>NUCLEOTIDE SEQUENCE [LARGE SCALE GENOMIC DNA]</scope>
    <source>
        <strain evidence="19 20">AT_MEX2019</strain>
        <tissue evidence="19">Muscle</tissue>
    </source>
</reference>
<evidence type="ECO:0008006" key="21">
    <source>
        <dbReference type="Google" id="ProtNLM"/>
    </source>
</evidence>
<evidence type="ECO:0000256" key="13">
    <source>
        <dbReference type="SAM" id="MobiDB-lite"/>
    </source>
</evidence>
<feature type="compositionally biased region" description="Basic and acidic residues" evidence="13">
    <location>
        <begin position="357"/>
        <end position="368"/>
    </location>
</feature>
<dbReference type="InterPro" id="IPR009030">
    <property type="entry name" value="Growth_fac_rcpt_cys_sf"/>
</dbReference>
<organism evidence="19 20">
    <name type="scientific">Ataeniobius toweri</name>
    <dbReference type="NCBI Taxonomy" id="208326"/>
    <lineage>
        <taxon>Eukaryota</taxon>
        <taxon>Metazoa</taxon>
        <taxon>Chordata</taxon>
        <taxon>Craniata</taxon>
        <taxon>Vertebrata</taxon>
        <taxon>Euteleostomi</taxon>
        <taxon>Actinopterygii</taxon>
        <taxon>Neopterygii</taxon>
        <taxon>Teleostei</taxon>
        <taxon>Neoteleostei</taxon>
        <taxon>Acanthomorphata</taxon>
        <taxon>Ovalentaria</taxon>
        <taxon>Atherinomorphae</taxon>
        <taxon>Cyprinodontiformes</taxon>
        <taxon>Goodeidae</taxon>
        <taxon>Ataeniobius</taxon>
    </lineage>
</organism>
<keyword evidence="20" id="KW-1185">Reference proteome</keyword>
<dbReference type="InterPro" id="IPR032471">
    <property type="entry name" value="AGRL2-4_GAIN_subdom_A"/>
</dbReference>
<keyword evidence="12" id="KW-0424">Laminin EGF-like domain</keyword>
<keyword evidence="7" id="KW-0297">G-protein coupled receptor</keyword>
<accession>A0ABU7CA60</accession>
<evidence type="ECO:0000256" key="11">
    <source>
        <dbReference type="ARBA" id="ARBA00023224"/>
    </source>
</evidence>
<dbReference type="PANTHER" id="PTHR12011:SF347">
    <property type="entry name" value="FI21270P1-RELATED"/>
    <property type="match status" value="1"/>
</dbReference>
<dbReference type="InterPro" id="IPR036445">
    <property type="entry name" value="GPCR_2_extracell_dom_sf"/>
</dbReference>
<keyword evidence="8 14" id="KW-0472">Membrane</keyword>
<feature type="region of interest" description="Disordered" evidence="13">
    <location>
        <begin position="1039"/>
        <end position="1095"/>
    </location>
</feature>
<dbReference type="Gene3D" id="1.20.1070.10">
    <property type="entry name" value="Rhodopsin 7-helix transmembrane proteins"/>
    <property type="match status" value="1"/>
</dbReference>
<feature type="compositionally biased region" description="Polar residues" evidence="13">
    <location>
        <begin position="1119"/>
        <end position="1128"/>
    </location>
</feature>
<feature type="domain" description="GAIN-B" evidence="16">
    <location>
        <begin position="371"/>
        <end position="528"/>
    </location>
</feature>
<dbReference type="Pfam" id="PF01825">
    <property type="entry name" value="GPS"/>
    <property type="match status" value="1"/>
</dbReference>
<keyword evidence="10" id="KW-0675">Receptor</keyword>
<evidence type="ECO:0000256" key="5">
    <source>
        <dbReference type="ARBA" id="ARBA00022729"/>
    </source>
</evidence>
<evidence type="ECO:0000259" key="15">
    <source>
        <dbReference type="PROSITE" id="PS50027"/>
    </source>
</evidence>
<dbReference type="InterPro" id="IPR000832">
    <property type="entry name" value="GPCR_2_secretin-like"/>
</dbReference>
<dbReference type="PRINTS" id="PR00249">
    <property type="entry name" value="GPCRSECRETIN"/>
</dbReference>
<evidence type="ECO:0000256" key="3">
    <source>
        <dbReference type="ARBA" id="ARBA00022475"/>
    </source>
</evidence>
<comment type="caution">
    <text evidence="19">The sequence shown here is derived from an EMBL/GenBank/DDBJ whole genome shotgun (WGS) entry which is preliminary data.</text>
</comment>
<dbReference type="Gene3D" id="2.10.25.10">
    <property type="entry name" value="Laminin"/>
    <property type="match status" value="1"/>
</dbReference>
<keyword evidence="9 12" id="KW-1015">Disulfide bond</keyword>
<dbReference type="SMART" id="SM00180">
    <property type="entry name" value="EGF_Lam"/>
    <property type="match status" value="1"/>
</dbReference>
<comment type="subcellular location">
    <subcellularLocation>
        <location evidence="1">Cell membrane</location>
        <topology evidence="1">Multi-pass membrane protein</topology>
    </subcellularLocation>
</comment>
<feature type="transmembrane region" description="Helical" evidence="14">
    <location>
        <begin position="681"/>
        <end position="702"/>
    </location>
</feature>
<evidence type="ECO:0000256" key="8">
    <source>
        <dbReference type="ARBA" id="ARBA00023136"/>
    </source>
</evidence>
<dbReference type="Gene3D" id="4.10.1240.10">
    <property type="entry name" value="GPCR, family 2, extracellular hormone receptor domain"/>
    <property type="match status" value="1"/>
</dbReference>
<dbReference type="Gene3D" id="2.60.220.50">
    <property type="match status" value="1"/>
</dbReference>
<feature type="domain" description="G-protein coupled receptors family 2 profile 2" evidence="18">
    <location>
        <begin position="537"/>
        <end position="774"/>
    </location>
</feature>
<sequence length="1348" mass="148231">IDHQCPRGWWGSPTCGPCHCDTNKGFDPDCNKTSGHCHCKEFHYRPRGSDTCLPCDCYPVGSFSRSCDPETGQCQCRPGVIGRQCNMCDNPFAEVTNSGCEVIYDGCPKTITQGIWWPRTKFNLPAAVPCPKGSVGAAIRHCDVERGWLEPDLYNCTSPPFVELNIALDSLERNETELNTIMEKKLAHQLRDITEATGRLYGNDLQIAERLLSRLLTFETQQSGFGLTATQDAHFNENILQGCSVLLGPGTSGLWRALAQNQNHLLGGGPAELTELLEQYSKNLAQNMKLTYLNPVALVSPNIVMNLDRVENHTHVRRRFPRYQSTVFRGQALWDPYTHVILPPAALVPQRQQQQLSRKEKERSEKEPSAPQSAASAPASVSANHTKEYTAARRSISFTDQPITIVILLIYRSLGAALPPKYHADRRGVRLPRHPVMNSPVVTISVYNNQTFVGGHLDQPILLEFKLLETANRSKPLCVQWNHSSPHDIGGCWTVRDCIVVYRNTSHVRCQCQRLGTFGVLMDSSHREQLEGDLETLALVTYSSLCVSMLALLLTVLVLSCLRGLKSNTRSIHSNTAAAMFLSELVYLLGVNQTEQQFLCTVVAILLHYFFMSTFAWMFVEGLHIYRMQTEQRNINYGAMRFYYAIGWGVPAIITGLAVGLDPEGYGNPDFCWISMYDKLIWSFAGPVAIVLLMNGGIFTTVAKMSCNPSQKETKKLPVIATIRNSFLLLLVATSTWLCGLMAVNNSILAFYYIFDVLCLVQGLSVMLVFTVFNSEVKEAWRVACLGKKTPGEDPPRTPQNTAQNPYHNASLLEQSGLHRITLGTSTISSVSSARENLLARQNLEQNIVHTGATDLDVAMFHRDGGGDSDSDSDLSMDEERSLSIPSSESDDNVRLRGRIQRRFKRSNHSERLLTEPTNNGTKDLDGNDLLSYWPALDECDTLQKWGSERPLGGDYNKDAANNNQLDAALTSGDENGLTQPHRHRKGILKNRLGCQPALQGLSTMGRVPSELNWYRTSTLGHRGVPAASYGRMYSATAGATGGSGSLSQPASRYSSREHLDSLARRQLSRDPLGRQTVGGSRERLDSRGSRDNLDLLPRRRDLGLGLGAGLGGLDHQRVSSSRENLSGSRDRLDNHHATSFHASREDLSGNGGAVGAGMEEYLSGSRSQLNTLTRRQASREHLGGALMSSRSREQLESNGVGAQVQPCREWLRSLPPRQPSHPDQPLSASPPPPISEEPQQEQLPPPAHVRGRLDSAPSCRYPGQTVPQSAGSNPNPLVRQPSSEQLDILSSILASFSSSVLTPPAASNPGPNGSIHGPSPSPPQSTTSHSVSEVSPDSEAHRSEGQS</sequence>
<evidence type="ECO:0000256" key="6">
    <source>
        <dbReference type="ARBA" id="ARBA00022989"/>
    </source>
</evidence>
<dbReference type="PROSITE" id="PS50261">
    <property type="entry name" value="G_PROTEIN_RECEP_F2_4"/>
    <property type="match status" value="1"/>
</dbReference>
<evidence type="ECO:0000256" key="1">
    <source>
        <dbReference type="ARBA" id="ARBA00004651"/>
    </source>
</evidence>
<protein>
    <recommendedName>
        <fullName evidence="21">Cadherin, EGF LAG seven-pass G-type receptor 3</fullName>
    </recommendedName>
</protein>
<dbReference type="Pfam" id="PF00053">
    <property type="entry name" value="EGF_laminin"/>
    <property type="match status" value="1"/>
</dbReference>
<keyword evidence="11" id="KW-0807">Transducer</keyword>
<feature type="disulfide bond" evidence="12">
    <location>
        <begin position="55"/>
        <end position="67"/>
    </location>
</feature>
<feature type="region of interest" description="Disordered" evidence="13">
    <location>
        <begin position="1109"/>
        <end position="1152"/>
    </location>
</feature>
<dbReference type="CDD" id="cd00055">
    <property type="entry name" value="EGF_Lam"/>
    <property type="match status" value="1"/>
</dbReference>
<feature type="compositionally biased region" description="Polar residues" evidence="13">
    <location>
        <begin position="1266"/>
        <end position="1285"/>
    </location>
</feature>
<dbReference type="Proteomes" id="UP001345963">
    <property type="component" value="Unassembled WGS sequence"/>
</dbReference>
<keyword evidence="3" id="KW-1003">Cell membrane</keyword>
<feature type="region of interest" description="Disordered" evidence="13">
    <location>
        <begin position="860"/>
        <end position="894"/>
    </location>
</feature>
<feature type="disulfide bond" evidence="12">
    <location>
        <begin position="57"/>
        <end position="74"/>
    </location>
</feature>
<dbReference type="InterPro" id="IPR017981">
    <property type="entry name" value="GPCR_2-like_7TM"/>
</dbReference>
<feature type="region of interest" description="Disordered" evidence="13">
    <location>
        <begin position="348"/>
        <end position="384"/>
    </location>
</feature>
<feature type="domain" description="G-protein coupled receptors family 2 profile 1" evidence="17">
    <location>
        <begin position="87"/>
        <end position="160"/>
    </location>
</feature>